<evidence type="ECO:0000256" key="1">
    <source>
        <dbReference type="ARBA" id="ARBA00004267"/>
    </source>
</evidence>
<dbReference type="GO" id="GO:0051011">
    <property type="term" value="F:microtubule minus-end binding"/>
    <property type="evidence" value="ECO:0007669"/>
    <property type="project" value="TreeGrafter"/>
</dbReference>
<feature type="compositionally biased region" description="Low complexity" evidence="7">
    <location>
        <begin position="32"/>
        <end position="52"/>
    </location>
</feature>
<dbReference type="Pfam" id="PF17681">
    <property type="entry name" value="GCP_N_terminal"/>
    <property type="match status" value="1"/>
</dbReference>
<keyword evidence="11" id="KW-1185">Reference proteome</keyword>
<dbReference type="Proteomes" id="UP000008743">
    <property type="component" value="Unassembled WGS sequence"/>
</dbReference>
<protein>
    <recommendedName>
        <fullName evidence="6">Spindle pole body component</fullName>
    </recommendedName>
</protein>
<evidence type="ECO:0000259" key="9">
    <source>
        <dbReference type="Pfam" id="PF17681"/>
    </source>
</evidence>
<dbReference type="Gene3D" id="1.20.120.1900">
    <property type="entry name" value="Gamma-tubulin complex, C-terminal domain"/>
    <property type="match status" value="1"/>
</dbReference>
<dbReference type="GO" id="GO:0043015">
    <property type="term" value="F:gamma-tubulin binding"/>
    <property type="evidence" value="ECO:0007669"/>
    <property type="project" value="InterPro"/>
</dbReference>
<comment type="subcellular location">
    <subcellularLocation>
        <location evidence="1 6">Cytoplasm</location>
        <location evidence="1 6">Cytoskeleton</location>
        <location evidence="1 6">Microtubule organizing center</location>
    </subcellularLocation>
</comment>
<accession>A0A0D2WNT1</accession>
<evidence type="ECO:0000256" key="3">
    <source>
        <dbReference type="ARBA" id="ARBA00022490"/>
    </source>
</evidence>
<dbReference type="GO" id="GO:0005874">
    <property type="term" value="C:microtubule"/>
    <property type="evidence" value="ECO:0007669"/>
    <property type="project" value="UniProtKB-KW"/>
</dbReference>
<dbReference type="GO" id="GO:0000930">
    <property type="term" value="C:gamma-tubulin complex"/>
    <property type="evidence" value="ECO:0007669"/>
    <property type="project" value="TreeGrafter"/>
</dbReference>
<dbReference type="GO" id="GO:0051321">
    <property type="term" value="P:meiotic cell cycle"/>
    <property type="evidence" value="ECO:0007669"/>
    <property type="project" value="TreeGrafter"/>
</dbReference>
<evidence type="ECO:0000256" key="7">
    <source>
        <dbReference type="SAM" id="MobiDB-lite"/>
    </source>
</evidence>
<gene>
    <name evidence="10" type="ORF">CAOG_003785</name>
</gene>
<evidence type="ECO:0000256" key="4">
    <source>
        <dbReference type="ARBA" id="ARBA00022701"/>
    </source>
</evidence>
<keyword evidence="3 6" id="KW-0963">Cytoplasm</keyword>
<proteinExistence type="inferred from homology"/>
<evidence type="ECO:0000313" key="11">
    <source>
        <dbReference type="Proteomes" id="UP000008743"/>
    </source>
</evidence>
<feature type="region of interest" description="Disordered" evidence="7">
    <location>
        <begin position="30"/>
        <end position="52"/>
    </location>
</feature>
<feature type="domain" description="Gamma tubulin complex component C-terminal" evidence="8">
    <location>
        <begin position="365"/>
        <end position="649"/>
    </location>
</feature>
<dbReference type="GO" id="GO:0031122">
    <property type="term" value="P:cytoplasmic microtubule organization"/>
    <property type="evidence" value="ECO:0007669"/>
    <property type="project" value="TreeGrafter"/>
</dbReference>
<name>A0A0D2WNT1_CAPO3</name>
<evidence type="ECO:0000256" key="2">
    <source>
        <dbReference type="ARBA" id="ARBA00010337"/>
    </source>
</evidence>
<organism evidence="10 11">
    <name type="scientific">Capsaspora owczarzaki (strain ATCC 30864)</name>
    <dbReference type="NCBI Taxonomy" id="595528"/>
    <lineage>
        <taxon>Eukaryota</taxon>
        <taxon>Filasterea</taxon>
        <taxon>Capsaspora</taxon>
    </lineage>
</organism>
<dbReference type="InParanoid" id="A0A0D2WNT1"/>
<dbReference type="InterPro" id="IPR041470">
    <property type="entry name" value="GCP_N"/>
</dbReference>
<dbReference type="PANTHER" id="PTHR19302">
    <property type="entry name" value="GAMMA TUBULIN COMPLEX PROTEIN"/>
    <property type="match status" value="1"/>
</dbReference>
<dbReference type="AlphaFoldDB" id="A0A0D2WNT1"/>
<keyword evidence="4 6" id="KW-0493">Microtubule</keyword>
<dbReference type="GO" id="GO:0007020">
    <property type="term" value="P:microtubule nucleation"/>
    <property type="evidence" value="ECO:0007669"/>
    <property type="project" value="InterPro"/>
</dbReference>
<reference evidence="11" key="1">
    <citation type="submission" date="2011-02" db="EMBL/GenBank/DDBJ databases">
        <title>The Genome Sequence of Capsaspora owczarzaki ATCC 30864.</title>
        <authorList>
            <person name="Russ C."/>
            <person name="Cuomo C."/>
            <person name="Burger G."/>
            <person name="Gray M.W."/>
            <person name="Holland P.W.H."/>
            <person name="King N."/>
            <person name="Lang F.B.F."/>
            <person name="Roger A.J."/>
            <person name="Ruiz-Trillo I."/>
            <person name="Young S.K."/>
            <person name="Zeng Q."/>
            <person name="Gargeya S."/>
            <person name="Alvarado L."/>
            <person name="Berlin A."/>
            <person name="Chapman S.B."/>
            <person name="Chen Z."/>
            <person name="Freedman E."/>
            <person name="Gellesch M."/>
            <person name="Goldberg J."/>
            <person name="Griggs A."/>
            <person name="Gujja S."/>
            <person name="Heilman E."/>
            <person name="Heiman D."/>
            <person name="Howarth C."/>
            <person name="Mehta T."/>
            <person name="Neiman D."/>
            <person name="Pearson M."/>
            <person name="Roberts A."/>
            <person name="Saif S."/>
            <person name="Shea T."/>
            <person name="Shenoy N."/>
            <person name="Sisk P."/>
            <person name="Stolte C."/>
            <person name="Sykes S."/>
            <person name="White J."/>
            <person name="Yandava C."/>
            <person name="Haas B."/>
            <person name="Nusbaum C."/>
            <person name="Birren B."/>
        </authorList>
    </citation>
    <scope>NUCLEOTIDE SEQUENCE</scope>
    <source>
        <strain evidence="11">ATCC 30864</strain>
    </source>
</reference>
<dbReference type="InterPro" id="IPR040457">
    <property type="entry name" value="GCP_C"/>
</dbReference>
<keyword evidence="5 6" id="KW-0206">Cytoskeleton</keyword>
<dbReference type="GO" id="GO:0000278">
    <property type="term" value="P:mitotic cell cycle"/>
    <property type="evidence" value="ECO:0007669"/>
    <property type="project" value="TreeGrafter"/>
</dbReference>
<dbReference type="InterPro" id="IPR042241">
    <property type="entry name" value="GCP_C_sf"/>
</dbReference>
<evidence type="ECO:0000256" key="5">
    <source>
        <dbReference type="ARBA" id="ARBA00023212"/>
    </source>
</evidence>
<dbReference type="EMBL" id="KE346364">
    <property type="protein sequence ID" value="KJE92900.1"/>
    <property type="molecule type" value="Genomic_DNA"/>
</dbReference>
<comment type="similarity">
    <text evidence="2 6">Belongs to the TUBGCP family.</text>
</comment>
<dbReference type="GO" id="GO:0000922">
    <property type="term" value="C:spindle pole"/>
    <property type="evidence" value="ECO:0007669"/>
    <property type="project" value="InterPro"/>
</dbReference>
<dbReference type="Pfam" id="PF04130">
    <property type="entry name" value="GCP_C_terminal"/>
    <property type="match status" value="1"/>
</dbReference>
<evidence type="ECO:0000313" key="10">
    <source>
        <dbReference type="EMBL" id="KJE92900.1"/>
    </source>
</evidence>
<dbReference type="GO" id="GO:0051225">
    <property type="term" value="P:spindle assembly"/>
    <property type="evidence" value="ECO:0007669"/>
    <property type="project" value="TreeGrafter"/>
</dbReference>
<feature type="domain" description="Gamma tubulin complex component protein N-terminal" evidence="9">
    <location>
        <begin position="2"/>
        <end position="359"/>
    </location>
</feature>
<dbReference type="PANTHER" id="PTHR19302:SF27">
    <property type="entry name" value="GAMMA-TUBULIN COMPLEX COMPONENT 4"/>
    <property type="match status" value="1"/>
</dbReference>
<dbReference type="InterPro" id="IPR007259">
    <property type="entry name" value="GCP"/>
</dbReference>
<dbReference type="PhylomeDB" id="A0A0D2WNT1"/>
<dbReference type="RefSeq" id="XP_004363513.2">
    <property type="nucleotide sequence ID" value="XM_004363456.2"/>
</dbReference>
<sequence length="667" mass="73276">MLRELLAALLGHPGDLFHCQSVVASKGPHSTAADSIADSSGSSAADAGADADAGANAGARQVRVSRQFRVAEHLPLLHPSERDLCNRLLEIGAAYAELDHFASGRSRSPEGQGRQSLYLDALKTAMAVVLDEYREAILQLEKRLLSEPATQLSHIHYALSKFRLLLPYLLGLVAAVEAIKDAPSSFILDLLFTNLACGMPDVREALLSLFNAVLQVFYNQLSAWLLHGRLVDPYNEFIVYERDNNSAASDDSDPSLSETAIDWSDVQFGLRASLPSLVPRELAKDILFVGAAVRVLRGGDKSSSSKAQKITSCRITHDDEQRFAADLNHARSSEFRTSNLAAAVVAIRTTVASHLWALVSHNQGLSRMLTMIHDIILLRNGALWMLLLDDTSTVLCSTPTANSEFDLNAALRRAAVACNLDNNAEFAKCSLRLSPLENPSAAASSSRSLTLARESLQVAFQIDWPLTLFFSAAVMSRYHELCRFLLAATLAQRRLHTCWKRLADVRQPNLPVLHLRNRLAFICNNLLQYFQSDIIIPECAIFASTLESASDFDTVVAAHGLMLEQIARQCFLGTPAILRTIVEVWSACHAFCDAVVNSPTPPAEIIERITKNFDRQWDFLFRMLSGGRGQQAGVHVAQLLLRLDYNRFFSERIVASANISQPSADAS</sequence>
<evidence type="ECO:0000259" key="8">
    <source>
        <dbReference type="Pfam" id="PF04130"/>
    </source>
</evidence>
<evidence type="ECO:0000256" key="6">
    <source>
        <dbReference type="RuleBase" id="RU363050"/>
    </source>
</evidence>
<dbReference type="STRING" id="595528.A0A0D2WNT1"/>
<dbReference type="OrthoDB" id="78652at2759"/>